<dbReference type="PANTHER" id="PTHR19241">
    <property type="entry name" value="ATP-BINDING CASSETTE TRANSPORTER"/>
    <property type="match status" value="1"/>
</dbReference>
<dbReference type="Proteomes" id="UP000566819">
    <property type="component" value="Unassembled WGS sequence"/>
</dbReference>
<dbReference type="InterPro" id="IPR003439">
    <property type="entry name" value="ABC_transporter-like_ATP-bd"/>
</dbReference>
<dbReference type="InterPro" id="IPR027417">
    <property type="entry name" value="P-loop_NTPase"/>
</dbReference>
<comment type="subcellular location">
    <subcellularLocation>
        <location evidence="1">Membrane</location>
        <topology evidence="1">Multi-pass membrane protein</topology>
    </subcellularLocation>
</comment>
<evidence type="ECO:0000256" key="7">
    <source>
        <dbReference type="ARBA" id="ARBA00022989"/>
    </source>
</evidence>
<evidence type="ECO:0000256" key="6">
    <source>
        <dbReference type="ARBA" id="ARBA00022840"/>
    </source>
</evidence>
<dbReference type="Pfam" id="PF19055">
    <property type="entry name" value="ABC2_membrane_7"/>
    <property type="match status" value="2"/>
</dbReference>
<evidence type="ECO:0000259" key="10">
    <source>
        <dbReference type="PROSITE" id="PS50893"/>
    </source>
</evidence>
<organism evidence="11 12">
    <name type="scientific">Cudoniella acicularis</name>
    <dbReference type="NCBI Taxonomy" id="354080"/>
    <lineage>
        <taxon>Eukaryota</taxon>
        <taxon>Fungi</taxon>
        <taxon>Dikarya</taxon>
        <taxon>Ascomycota</taxon>
        <taxon>Pezizomycotina</taxon>
        <taxon>Leotiomycetes</taxon>
        <taxon>Helotiales</taxon>
        <taxon>Tricladiaceae</taxon>
        <taxon>Cudoniella</taxon>
    </lineage>
</organism>
<feature type="domain" description="ABC transporter" evidence="10">
    <location>
        <begin position="478"/>
        <end position="722"/>
    </location>
</feature>
<dbReference type="InterPro" id="IPR013525">
    <property type="entry name" value="ABC2_TM"/>
</dbReference>
<feature type="transmembrane region" description="Helical" evidence="9">
    <location>
        <begin position="336"/>
        <end position="360"/>
    </location>
</feature>
<dbReference type="CDD" id="cd03232">
    <property type="entry name" value="ABCG_PDR_domain2"/>
    <property type="match status" value="1"/>
</dbReference>
<evidence type="ECO:0000313" key="11">
    <source>
        <dbReference type="EMBL" id="KAF4626684.1"/>
    </source>
</evidence>
<evidence type="ECO:0000256" key="3">
    <source>
        <dbReference type="ARBA" id="ARBA00022448"/>
    </source>
</evidence>
<reference evidence="11 12" key="1">
    <citation type="submission" date="2020-03" db="EMBL/GenBank/DDBJ databases">
        <title>Draft Genome Sequence of Cudoniella acicularis.</title>
        <authorList>
            <person name="Buettner E."/>
            <person name="Kellner H."/>
        </authorList>
    </citation>
    <scope>NUCLEOTIDE SEQUENCE [LARGE SCALE GENOMIC DNA]</scope>
    <source>
        <strain evidence="11 12">DSM 108380</strain>
    </source>
</reference>
<proteinExistence type="inferred from homology"/>
<dbReference type="GO" id="GO:0016887">
    <property type="term" value="F:ATP hydrolysis activity"/>
    <property type="evidence" value="ECO:0007669"/>
    <property type="project" value="InterPro"/>
</dbReference>
<dbReference type="PROSITE" id="PS50893">
    <property type="entry name" value="ABC_TRANSPORTER_2"/>
    <property type="match status" value="1"/>
</dbReference>
<sequence>MDTKVGNAFVQGISGGERKRASIAEIMVGQSPLQCWDNSTRGLDSANAFEFLIALRNSTRICNSSALVTLYQASQGMYEMFDKVILLYEGHQIFFGHVKEAKEYFVKIGFVCPERSTTGDFLTSITNPTARIAQLGSKAWSLRSPQDFSDIWRLSSERKRLLQEIKDYESNFLIQSSQLESFRAIRRSQRSLHTRQGSPYTVSFAKQIHLCFVRGLQRLGNNLETPVSAIGGNTILSIILGSMFYNMPETTDSFFGRSVLLFFTILLNAFLGAFEGVGLWETRPVVEKHYHLALYHPTVESISSMICDLPNKILLTFGFNIPFYFLANLRKTPSAFFVFCLFAFSSLVAGAVFISALVIYTGFVIPVPNMHPWFQWLRYIDPIAYAFESLMINEFEGRQFQCAMFVPSGPNYANLAPWEHMCAAVGAVPGSSMGHVALEAGVSDAESQKFHVKTLPQTTENEKLAPASSEKRLHSTPFLWNNLTYNIKTHQGPRRILDGIQGWVKQGSLTAVMGCSGAGKTTLLNVLANRSSLGVVGGEIVKGSQDEGKHSFARKVGYAQQADIHLSTSTVREALEFSALLRQSEKYSSEERLSYVSEVVKLLDMDDFVDAVIGVPGEGLNVEQRKKVTIGVELAVRPELLLFLDEPTSGLDSNTAWAICRLLQRLSEGGQAILCTIHQPSGDLFQMFNNLLLLSEDGKQIYFGNIGPKCQAVINYFENGGARKCREDENPAEWLLEVTKSSSTENTPDWPDKWKMSQEKKEIDQELKEMNKVFRGHQPSQNLDSIGRKEFARSFLTQLSVLTRRNLVRDWRTPSYLYSKLILTIAAGLLNGFSFWHSENNLQGVQNQIFSFFLLLTLFSNLVQLIMPQYIENRDLYEVRERPSKMYSWPAFVLSNTLAELPWQTILAVFLYVVWYYPIGMSKNMTPDDVNERSALVFLFIWSFMIFTSTFSQFVVTPLPTAALGVNIASLLYSLSLIFCGVLVSPSKLPRFWIWMLRITPLTYFVGGAVSTGIGHSTVVCSVNELVHFDAPGGIDCGSYLAAYVSYAGGRSLIQRRPKTVSFAQYPTQMQYWTPSAFITRIDGETLE</sequence>
<keyword evidence="4 9" id="KW-0812">Transmembrane</keyword>
<gene>
    <name evidence="11" type="ORF">G7Y89_g11471</name>
</gene>
<dbReference type="Gene3D" id="3.40.50.300">
    <property type="entry name" value="P-loop containing nucleotide triphosphate hydrolases"/>
    <property type="match status" value="2"/>
</dbReference>
<dbReference type="InterPro" id="IPR003593">
    <property type="entry name" value="AAA+_ATPase"/>
</dbReference>
<feature type="transmembrane region" description="Helical" evidence="9">
    <location>
        <begin position="816"/>
        <end position="837"/>
    </location>
</feature>
<comment type="similarity">
    <text evidence="2">Belongs to the ABC transporter superfamily. ABCG family. PDR (TC 3.A.1.205) subfamily.</text>
</comment>
<feature type="transmembrane region" description="Helical" evidence="9">
    <location>
        <begin position="313"/>
        <end position="329"/>
    </location>
</feature>
<comment type="caution">
    <text evidence="11">The sequence shown here is derived from an EMBL/GenBank/DDBJ whole genome shotgun (WGS) entry which is preliminary data.</text>
</comment>
<name>A0A8H4W0L9_9HELO</name>
<feature type="transmembrane region" description="Helical" evidence="9">
    <location>
        <begin position="936"/>
        <end position="956"/>
    </location>
</feature>
<evidence type="ECO:0000256" key="4">
    <source>
        <dbReference type="ARBA" id="ARBA00022692"/>
    </source>
</evidence>
<dbReference type="InterPro" id="IPR034003">
    <property type="entry name" value="ABCG_PDR_2"/>
</dbReference>
<dbReference type="GO" id="GO:0140359">
    <property type="term" value="F:ABC-type transporter activity"/>
    <property type="evidence" value="ECO:0007669"/>
    <property type="project" value="InterPro"/>
</dbReference>
<evidence type="ECO:0000256" key="2">
    <source>
        <dbReference type="ARBA" id="ARBA00006012"/>
    </source>
</evidence>
<dbReference type="Pfam" id="PF01061">
    <property type="entry name" value="ABC2_membrane"/>
    <property type="match status" value="3"/>
</dbReference>
<feature type="transmembrane region" description="Helical" evidence="9">
    <location>
        <begin position="227"/>
        <end position="247"/>
    </location>
</feature>
<dbReference type="InterPro" id="IPR043926">
    <property type="entry name" value="ABCG_dom"/>
</dbReference>
<dbReference type="GO" id="GO:0016020">
    <property type="term" value="C:membrane"/>
    <property type="evidence" value="ECO:0007669"/>
    <property type="project" value="UniProtKB-SubCell"/>
</dbReference>
<keyword evidence="3" id="KW-0813">Transport</keyword>
<feature type="transmembrane region" description="Helical" evidence="9">
    <location>
        <begin position="259"/>
        <end position="280"/>
    </location>
</feature>
<evidence type="ECO:0000256" key="5">
    <source>
        <dbReference type="ARBA" id="ARBA00022741"/>
    </source>
</evidence>
<keyword evidence="6" id="KW-0067">ATP-binding</keyword>
<dbReference type="OrthoDB" id="245989at2759"/>
<protein>
    <recommendedName>
        <fullName evidence="10">ABC transporter domain-containing protein</fullName>
    </recommendedName>
</protein>
<dbReference type="SUPFAM" id="SSF52540">
    <property type="entry name" value="P-loop containing nucleoside triphosphate hydrolases"/>
    <property type="match status" value="2"/>
</dbReference>
<evidence type="ECO:0000256" key="1">
    <source>
        <dbReference type="ARBA" id="ARBA00004141"/>
    </source>
</evidence>
<dbReference type="EMBL" id="JAAMPI010001105">
    <property type="protein sequence ID" value="KAF4626684.1"/>
    <property type="molecule type" value="Genomic_DNA"/>
</dbReference>
<evidence type="ECO:0000256" key="8">
    <source>
        <dbReference type="ARBA" id="ARBA00023136"/>
    </source>
</evidence>
<dbReference type="FunFam" id="3.40.50.300:FF:000054">
    <property type="entry name" value="ABC multidrug transporter atrF"/>
    <property type="match status" value="1"/>
</dbReference>
<feature type="transmembrane region" description="Helical" evidence="9">
    <location>
        <begin position="849"/>
        <end position="871"/>
    </location>
</feature>
<dbReference type="SMART" id="SM00382">
    <property type="entry name" value="AAA"/>
    <property type="match status" value="1"/>
</dbReference>
<dbReference type="Pfam" id="PF00005">
    <property type="entry name" value="ABC_tran"/>
    <property type="match status" value="1"/>
</dbReference>
<evidence type="ECO:0000313" key="12">
    <source>
        <dbReference type="Proteomes" id="UP000566819"/>
    </source>
</evidence>
<feature type="transmembrane region" description="Helical" evidence="9">
    <location>
        <begin position="891"/>
        <end position="915"/>
    </location>
</feature>
<feature type="transmembrane region" description="Helical" evidence="9">
    <location>
        <begin position="962"/>
        <end position="984"/>
    </location>
</feature>
<keyword evidence="5" id="KW-0547">Nucleotide-binding</keyword>
<keyword evidence="8 9" id="KW-0472">Membrane</keyword>
<dbReference type="GO" id="GO:0005524">
    <property type="term" value="F:ATP binding"/>
    <property type="evidence" value="ECO:0007669"/>
    <property type="project" value="UniProtKB-KW"/>
</dbReference>
<keyword evidence="7 9" id="KW-1133">Transmembrane helix</keyword>
<evidence type="ECO:0000256" key="9">
    <source>
        <dbReference type="SAM" id="Phobius"/>
    </source>
</evidence>
<dbReference type="AlphaFoldDB" id="A0A8H4W0L9"/>
<accession>A0A8H4W0L9</accession>
<keyword evidence="12" id="KW-1185">Reference proteome</keyword>